<accession>A0A8X6F4M4</accession>
<protein>
    <submittedName>
        <fullName evidence="1">Uncharacterized protein</fullName>
    </submittedName>
</protein>
<feature type="non-terminal residue" evidence="1">
    <location>
        <position position="1"/>
    </location>
</feature>
<evidence type="ECO:0000313" key="2">
    <source>
        <dbReference type="Proteomes" id="UP000887116"/>
    </source>
</evidence>
<proteinExistence type="predicted"/>
<gene>
    <name evidence="1" type="ORF">TNCT_143021</name>
</gene>
<keyword evidence="2" id="KW-1185">Reference proteome</keyword>
<dbReference type="EMBL" id="BMAO01001109">
    <property type="protein sequence ID" value="GFQ71050.1"/>
    <property type="molecule type" value="Genomic_DNA"/>
</dbReference>
<sequence length="70" mass="7698">MERSSAMSRGFLTELNRTHEPVWRENGHKAGSIAAIVSAGTNFVRIEGITVCNPELEAEGIDKLSIRLET</sequence>
<evidence type="ECO:0000313" key="1">
    <source>
        <dbReference type="EMBL" id="GFQ71050.1"/>
    </source>
</evidence>
<name>A0A8X6F4M4_TRICU</name>
<reference evidence="1" key="1">
    <citation type="submission" date="2020-07" db="EMBL/GenBank/DDBJ databases">
        <title>Multicomponent nature underlies the extraordinary mechanical properties of spider dragline silk.</title>
        <authorList>
            <person name="Kono N."/>
            <person name="Nakamura H."/>
            <person name="Mori M."/>
            <person name="Yoshida Y."/>
            <person name="Ohtoshi R."/>
            <person name="Malay A.D."/>
            <person name="Moran D.A.P."/>
            <person name="Tomita M."/>
            <person name="Numata K."/>
            <person name="Arakawa K."/>
        </authorList>
    </citation>
    <scope>NUCLEOTIDE SEQUENCE</scope>
</reference>
<dbReference type="Proteomes" id="UP000887116">
    <property type="component" value="Unassembled WGS sequence"/>
</dbReference>
<comment type="caution">
    <text evidence="1">The sequence shown here is derived from an EMBL/GenBank/DDBJ whole genome shotgun (WGS) entry which is preliminary data.</text>
</comment>
<dbReference type="AlphaFoldDB" id="A0A8X6F4M4"/>
<organism evidence="1 2">
    <name type="scientific">Trichonephila clavata</name>
    <name type="common">Joro spider</name>
    <name type="synonym">Nephila clavata</name>
    <dbReference type="NCBI Taxonomy" id="2740835"/>
    <lineage>
        <taxon>Eukaryota</taxon>
        <taxon>Metazoa</taxon>
        <taxon>Ecdysozoa</taxon>
        <taxon>Arthropoda</taxon>
        <taxon>Chelicerata</taxon>
        <taxon>Arachnida</taxon>
        <taxon>Araneae</taxon>
        <taxon>Araneomorphae</taxon>
        <taxon>Entelegynae</taxon>
        <taxon>Araneoidea</taxon>
        <taxon>Nephilidae</taxon>
        <taxon>Trichonephila</taxon>
    </lineage>
</organism>